<dbReference type="PANTHER" id="PTHR43982">
    <property type="entry name" value="UBIQUITIN CARBOXYL-TERMINAL HYDROLASE"/>
    <property type="match status" value="1"/>
</dbReference>
<evidence type="ECO:0000256" key="1">
    <source>
        <dbReference type="ARBA" id="ARBA00000707"/>
    </source>
</evidence>
<evidence type="ECO:0000256" key="8">
    <source>
        <dbReference type="SAM" id="MobiDB-lite"/>
    </source>
</evidence>
<keyword evidence="6" id="KW-0378">Hydrolase</keyword>
<feature type="compositionally biased region" description="Low complexity" evidence="8">
    <location>
        <begin position="156"/>
        <end position="168"/>
    </location>
</feature>
<protein>
    <recommendedName>
        <fullName evidence="3">ubiquitinyl hydrolase 1</fullName>
        <ecNumber evidence="3">3.4.19.12</ecNumber>
    </recommendedName>
</protein>
<evidence type="ECO:0000256" key="5">
    <source>
        <dbReference type="ARBA" id="ARBA00022786"/>
    </source>
</evidence>
<reference evidence="10 11" key="1">
    <citation type="journal article" date="2021" name="BMC Genomics">
        <title>Datura genome reveals duplications of psychoactive alkaloid biosynthetic genes and high mutation rate following tissue culture.</title>
        <authorList>
            <person name="Rajewski A."/>
            <person name="Carter-House D."/>
            <person name="Stajich J."/>
            <person name="Litt A."/>
        </authorList>
    </citation>
    <scope>NUCLEOTIDE SEQUENCE [LARGE SCALE GENOMIC DNA]</scope>
    <source>
        <strain evidence="10">AR-01</strain>
    </source>
</reference>
<dbReference type="InterPro" id="IPR028889">
    <property type="entry name" value="USP"/>
</dbReference>
<dbReference type="Proteomes" id="UP000823775">
    <property type="component" value="Unassembled WGS sequence"/>
</dbReference>
<keyword evidence="4" id="KW-0645">Protease</keyword>
<feature type="region of interest" description="Disordered" evidence="8">
    <location>
        <begin position="128"/>
        <end position="175"/>
    </location>
</feature>
<dbReference type="InterPro" id="IPR018200">
    <property type="entry name" value="USP_CS"/>
</dbReference>
<dbReference type="InterPro" id="IPR038765">
    <property type="entry name" value="Papain-like_cys_pep_sf"/>
</dbReference>
<accession>A0ABS8T188</accession>
<sequence>MVWPGRPNHDIEGWDLSRKADSCNYENHNASTPFPFILKKFSIDPLLIRLASERFFQSGNRPCPGLSLKSGAMRTPLKLYPQAAHTDIYRAQTVSKVDYPLSLDVYDLCSDSLRKKLEVPRQVLRDEEGKKAGLKTSAKTSVSTDSDTKMTEAEESSSGSGEASKSTSQEGVLPEKEHQLTGIYDLVAVLTHKGRSADSGHYVAWVKQENGKWVQFDDDNPIPQREEDITKLSGGGDWHMAYICMYKARVVPM</sequence>
<feature type="domain" description="USP" evidence="9">
    <location>
        <begin position="1"/>
        <end position="249"/>
    </location>
</feature>
<keyword evidence="5" id="KW-0833">Ubl conjugation pathway</keyword>
<dbReference type="Pfam" id="PF00443">
    <property type="entry name" value="UCH"/>
    <property type="match status" value="1"/>
</dbReference>
<evidence type="ECO:0000259" key="9">
    <source>
        <dbReference type="PROSITE" id="PS50235"/>
    </source>
</evidence>
<dbReference type="PROSITE" id="PS50235">
    <property type="entry name" value="USP_3"/>
    <property type="match status" value="1"/>
</dbReference>
<organism evidence="10 11">
    <name type="scientific">Datura stramonium</name>
    <name type="common">Jimsonweed</name>
    <name type="synonym">Common thornapple</name>
    <dbReference type="NCBI Taxonomy" id="4076"/>
    <lineage>
        <taxon>Eukaryota</taxon>
        <taxon>Viridiplantae</taxon>
        <taxon>Streptophyta</taxon>
        <taxon>Embryophyta</taxon>
        <taxon>Tracheophyta</taxon>
        <taxon>Spermatophyta</taxon>
        <taxon>Magnoliopsida</taxon>
        <taxon>eudicotyledons</taxon>
        <taxon>Gunneridae</taxon>
        <taxon>Pentapetalae</taxon>
        <taxon>asterids</taxon>
        <taxon>lamiids</taxon>
        <taxon>Solanales</taxon>
        <taxon>Solanaceae</taxon>
        <taxon>Solanoideae</taxon>
        <taxon>Datureae</taxon>
        <taxon>Datura</taxon>
    </lineage>
</organism>
<proteinExistence type="inferred from homology"/>
<dbReference type="EMBL" id="JACEIK010001018">
    <property type="protein sequence ID" value="MCD7465116.1"/>
    <property type="molecule type" value="Genomic_DNA"/>
</dbReference>
<evidence type="ECO:0000313" key="10">
    <source>
        <dbReference type="EMBL" id="MCD7465116.1"/>
    </source>
</evidence>
<evidence type="ECO:0000256" key="4">
    <source>
        <dbReference type="ARBA" id="ARBA00022670"/>
    </source>
</evidence>
<dbReference type="PROSITE" id="PS00973">
    <property type="entry name" value="USP_2"/>
    <property type="match status" value="1"/>
</dbReference>
<name>A0ABS8T188_DATST</name>
<keyword evidence="7" id="KW-0788">Thiol protease</keyword>
<comment type="catalytic activity">
    <reaction evidence="1">
        <text>Thiol-dependent hydrolysis of ester, thioester, amide, peptide and isopeptide bonds formed by the C-terminal Gly of ubiquitin (a 76-residue protein attached to proteins as an intracellular targeting signal).</text>
        <dbReference type="EC" id="3.4.19.12"/>
    </reaction>
</comment>
<evidence type="ECO:0000256" key="7">
    <source>
        <dbReference type="ARBA" id="ARBA00022807"/>
    </source>
</evidence>
<gene>
    <name evidence="10" type="primary">UBP6_1</name>
    <name evidence="10" type="ORF">HAX54_000589</name>
</gene>
<keyword evidence="11" id="KW-1185">Reference proteome</keyword>
<dbReference type="InterPro" id="IPR001394">
    <property type="entry name" value="Peptidase_C19_UCH"/>
</dbReference>
<evidence type="ECO:0000256" key="3">
    <source>
        <dbReference type="ARBA" id="ARBA00012759"/>
    </source>
</evidence>
<dbReference type="PANTHER" id="PTHR43982:SF1">
    <property type="entry name" value="UBIQUITIN CARBOXYL-TERMINAL HYDROLASE 14"/>
    <property type="match status" value="1"/>
</dbReference>
<dbReference type="Gene3D" id="3.90.70.10">
    <property type="entry name" value="Cysteine proteinases"/>
    <property type="match status" value="1"/>
</dbReference>
<dbReference type="EC" id="3.4.19.12" evidence="3"/>
<evidence type="ECO:0000256" key="6">
    <source>
        <dbReference type="ARBA" id="ARBA00022801"/>
    </source>
</evidence>
<evidence type="ECO:0000256" key="2">
    <source>
        <dbReference type="ARBA" id="ARBA00009085"/>
    </source>
</evidence>
<dbReference type="InterPro" id="IPR044635">
    <property type="entry name" value="UBP14-like"/>
</dbReference>
<comment type="similarity">
    <text evidence="2">Belongs to the peptidase C19 family.</text>
</comment>
<comment type="caution">
    <text evidence="10">The sequence shown here is derived from an EMBL/GenBank/DDBJ whole genome shotgun (WGS) entry which is preliminary data.</text>
</comment>
<evidence type="ECO:0000313" key="11">
    <source>
        <dbReference type="Proteomes" id="UP000823775"/>
    </source>
</evidence>
<dbReference type="SUPFAM" id="SSF54001">
    <property type="entry name" value="Cysteine proteinases"/>
    <property type="match status" value="1"/>
</dbReference>